<organism evidence="2 3">
    <name type="scientific">Wolbachia pipientis</name>
    <dbReference type="NCBI Taxonomy" id="955"/>
    <lineage>
        <taxon>Bacteria</taxon>
        <taxon>Pseudomonadati</taxon>
        <taxon>Pseudomonadota</taxon>
        <taxon>Alphaproteobacteria</taxon>
        <taxon>Rickettsiales</taxon>
        <taxon>Anaplasmataceae</taxon>
        <taxon>Wolbachieae</taxon>
        <taxon>Wolbachia</taxon>
    </lineage>
</organism>
<dbReference type="PANTHER" id="PTHR34039">
    <property type="entry name" value="UPF0102 PROTEIN YRAN"/>
    <property type="match status" value="1"/>
</dbReference>
<evidence type="ECO:0000256" key="1">
    <source>
        <dbReference type="ARBA" id="ARBA00006738"/>
    </source>
</evidence>
<dbReference type="InterPro" id="IPR011856">
    <property type="entry name" value="tRNA_endonuc-like_dom_sf"/>
</dbReference>
<proteinExistence type="inferred from homology"/>
<dbReference type="AlphaFoldDB" id="A0A7G5C9V4"/>
<dbReference type="Gene3D" id="3.40.1350.10">
    <property type="match status" value="1"/>
</dbReference>
<dbReference type="Proteomes" id="UP000515744">
    <property type="component" value="Chromosome"/>
</dbReference>
<dbReference type="EMBL" id="CP050531">
    <property type="protein sequence ID" value="QMV45988.1"/>
    <property type="molecule type" value="Genomic_DNA"/>
</dbReference>
<name>A0A7G5C9V4_WOLPI</name>
<reference evidence="2 3" key="2">
    <citation type="journal article" date="2020" name="Mol. Biol. Evol.">
        <title>Life and death of selfish genes: comparative genomics reveals the dynamic evolution of cytoplasmic incompatibility.</title>
        <authorList>
            <person name="Martinez J."/>
            <person name="Klasson L."/>
            <person name="Welch J."/>
            <person name="Jiggins F.M."/>
        </authorList>
    </citation>
    <scope>NUCLEOTIDE SEQUENCE [LARGE SCALE GENOMIC DNA]</scope>
    <source>
        <strain evidence="2">WStv</strain>
    </source>
</reference>
<sequence>MVSRLRYFVGCFGELLVLAYLKLKCYNVIKRRYRCKFGEIDLIVSKKKELIFIEVKTSLLGKEIPISHFQCQSIINSSKYFLSKNLSFLDYSVRYDLCFLSFKRGPVYIKNAWIEEWKVCS</sequence>
<dbReference type="PANTHER" id="PTHR34039:SF1">
    <property type="entry name" value="UPF0102 PROTEIN YRAN"/>
    <property type="match status" value="1"/>
</dbReference>
<dbReference type="InterPro" id="IPR011335">
    <property type="entry name" value="Restrct_endonuc-II-like"/>
</dbReference>
<comment type="similarity">
    <text evidence="1">Belongs to the UPF0102 family.</text>
</comment>
<evidence type="ECO:0000313" key="3">
    <source>
        <dbReference type="Proteomes" id="UP000515744"/>
    </source>
</evidence>
<dbReference type="GO" id="GO:0003676">
    <property type="term" value="F:nucleic acid binding"/>
    <property type="evidence" value="ECO:0007669"/>
    <property type="project" value="InterPro"/>
</dbReference>
<reference evidence="3" key="1">
    <citation type="journal article" date="2020" name="Mol. Biol.">
        <title>Life and death of selfish genes: comparative genomics reveals the dynamic evolution of cytoplasmic incompatibility.</title>
        <authorList>
            <person name="Martinez J."/>
            <person name="Klasson L."/>
            <person name="Welch J."/>
            <person name="Jiggins F.M."/>
        </authorList>
    </citation>
    <scope>NUCLEOTIDE SEQUENCE [LARGE SCALE GENOMIC DNA]</scope>
</reference>
<evidence type="ECO:0000313" key="2">
    <source>
        <dbReference type="EMBL" id="QMV45988.1"/>
    </source>
</evidence>
<accession>A0A7G5C9V4</accession>
<gene>
    <name evidence="2" type="ORF">HC358_02650</name>
</gene>
<dbReference type="RefSeq" id="WP_182159956.1">
    <property type="nucleotide sequence ID" value="NZ_CP050531.1"/>
</dbReference>
<dbReference type="Pfam" id="PF02021">
    <property type="entry name" value="UPF0102"/>
    <property type="match status" value="1"/>
</dbReference>
<dbReference type="InterPro" id="IPR003509">
    <property type="entry name" value="UPF0102_YraN-like"/>
</dbReference>
<protein>
    <submittedName>
        <fullName evidence="2">Uncharacterized protein</fullName>
    </submittedName>
</protein>
<dbReference type="SUPFAM" id="SSF52980">
    <property type="entry name" value="Restriction endonuclease-like"/>
    <property type="match status" value="1"/>
</dbReference>